<evidence type="ECO:0000256" key="4">
    <source>
        <dbReference type="ARBA" id="ARBA00022827"/>
    </source>
</evidence>
<dbReference type="SUPFAM" id="SSF56645">
    <property type="entry name" value="Acyl-CoA dehydrogenase NM domain-like"/>
    <property type="match status" value="1"/>
</dbReference>
<dbReference type="AlphaFoldDB" id="A0A6J6FU09"/>
<organism evidence="9">
    <name type="scientific">freshwater metagenome</name>
    <dbReference type="NCBI Taxonomy" id="449393"/>
    <lineage>
        <taxon>unclassified sequences</taxon>
        <taxon>metagenomes</taxon>
        <taxon>ecological metagenomes</taxon>
    </lineage>
</organism>
<evidence type="ECO:0000313" key="9">
    <source>
        <dbReference type="EMBL" id="CAB4592532.1"/>
    </source>
</evidence>
<dbReference type="EMBL" id="CAEZSR010000243">
    <property type="protein sequence ID" value="CAB4592532.1"/>
    <property type="molecule type" value="Genomic_DNA"/>
</dbReference>
<comment type="cofactor">
    <cofactor evidence="1">
        <name>FAD</name>
        <dbReference type="ChEBI" id="CHEBI:57692"/>
    </cofactor>
</comment>
<evidence type="ECO:0000256" key="5">
    <source>
        <dbReference type="ARBA" id="ARBA00023002"/>
    </source>
</evidence>
<dbReference type="SUPFAM" id="SSF47203">
    <property type="entry name" value="Acyl-CoA dehydrogenase C-terminal domain-like"/>
    <property type="match status" value="1"/>
</dbReference>
<dbReference type="InterPro" id="IPR046373">
    <property type="entry name" value="Acyl-CoA_Oxase/DH_mid-dom_sf"/>
</dbReference>
<dbReference type="GO" id="GO:0016627">
    <property type="term" value="F:oxidoreductase activity, acting on the CH-CH group of donors"/>
    <property type="evidence" value="ECO:0007669"/>
    <property type="project" value="InterPro"/>
</dbReference>
<dbReference type="InterPro" id="IPR037069">
    <property type="entry name" value="AcylCoA_DH/ox_N_sf"/>
</dbReference>
<dbReference type="InterPro" id="IPR006091">
    <property type="entry name" value="Acyl-CoA_Oxase/DH_mid-dom"/>
</dbReference>
<dbReference type="Pfam" id="PF02771">
    <property type="entry name" value="Acyl-CoA_dh_N"/>
    <property type="match status" value="1"/>
</dbReference>
<dbReference type="GO" id="GO:0005886">
    <property type="term" value="C:plasma membrane"/>
    <property type="evidence" value="ECO:0007669"/>
    <property type="project" value="TreeGrafter"/>
</dbReference>
<dbReference type="FunFam" id="2.40.110.10:FF:000011">
    <property type="entry name" value="Acyl-CoA dehydrogenase FadE34"/>
    <property type="match status" value="1"/>
</dbReference>
<evidence type="ECO:0000256" key="1">
    <source>
        <dbReference type="ARBA" id="ARBA00001974"/>
    </source>
</evidence>
<gene>
    <name evidence="9" type="ORF">UFOPK1493_03820</name>
</gene>
<keyword evidence="3" id="KW-0285">Flavoprotein</keyword>
<dbReference type="Gene3D" id="1.20.140.10">
    <property type="entry name" value="Butyryl-CoA Dehydrogenase, subunit A, domain 3"/>
    <property type="match status" value="1"/>
</dbReference>
<dbReference type="Pfam" id="PF00441">
    <property type="entry name" value="Acyl-CoA_dh_1"/>
    <property type="match status" value="1"/>
</dbReference>
<dbReference type="InterPro" id="IPR036250">
    <property type="entry name" value="AcylCo_DH-like_C"/>
</dbReference>
<dbReference type="GO" id="GO:0050660">
    <property type="term" value="F:flavin adenine dinucleotide binding"/>
    <property type="evidence" value="ECO:0007669"/>
    <property type="project" value="InterPro"/>
</dbReference>
<feature type="domain" description="Acyl-CoA dehydrogenase/oxidase C-terminal" evidence="6">
    <location>
        <begin position="212"/>
        <end position="386"/>
    </location>
</feature>
<evidence type="ECO:0000259" key="6">
    <source>
        <dbReference type="Pfam" id="PF00441"/>
    </source>
</evidence>
<evidence type="ECO:0000256" key="3">
    <source>
        <dbReference type="ARBA" id="ARBA00022630"/>
    </source>
</evidence>
<feature type="domain" description="Acyl-CoA dehydrogenase/oxidase N-terminal" evidence="8">
    <location>
        <begin position="13"/>
        <end position="102"/>
    </location>
</feature>
<dbReference type="Gene3D" id="2.40.110.10">
    <property type="entry name" value="Butyryl-CoA Dehydrogenase, subunit A, domain 2"/>
    <property type="match status" value="1"/>
</dbReference>
<evidence type="ECO:0000259" key="7">
    <source>
        <dbReference type="Pfam" id="PF02770"/>
    </source>
</evidence>
<dbReference type="InterPro" id="IPR013786">
    <property type="entry name" value="AcylCoA_DH/ox_N"/>
</dbReference>
<sequence>MDFELPAADDPRRAEVRAWLAEHPNPSGRELAEAGLVAPHWPRPWGLDADPIHQLIIDDELSQARVRRPVNPIGIGWAGPTILYAGTEAQKERYLFPLLSGEEFWCQLFSEPGSGSDLANLGTRAVRDGDEFVVNGQKIWTSGAQYARWGILIARTDPDVPKHKGISYFVCPMDAPGIEIRPITEMTGGHTFNEVFFTDVRIPADHLVGELNDGWRLAKVTLGNERVSLSTGGVLWGNGPTALEAIESIREAHPDGVHDPLLRQRIADVFIEHTLLDLIRLRTLTAALKGEQPGPEASIRKILADEHGQHVMSLARDMIGAHGMLTGGDGSEAFVPGTDTKGLGPEKPAGGLAHPGWYDGYMFSQALTIGGGTGDVQRNIVAERVLGLPHDVNVTAGLTWAEAQRAAGRSS</sequence>
<dbReference type="PANTHER" id="PTHR43292">
    <property type="entry name" value="ACYL-COA DEHYDROGENASE"/>
    <property type="match status" value="1"/>
</dbReference>
<protein>
    <submittedName>
        <fullName evidence="9">Unannotated protein</fullName>
    </submittedName>
</protein>
<dbReference type="PANTHER" id="PTHR43292:SF4">
    <property type="entry name" value="ACYL-COA DEHYDROGENASE FADE34"/>
    <property type="match status" value="1"/>
</dbReference>
<feature type="domain" description="Acyl-CoA oxidase/dehydrogenase middle" evidence="7">
    <location>
        <begin position="106"/>
        <end position="200"/>
    </location>
</feature>
<dbReference type="InterPro" id="IPR052161">
    <property type="entry name" value="Mycobact_Acyl-CoA_DH"/>
</dbReference>
<keyword evidence="4" id="KW-0274">FAD</keyword>
<keyword evidence="5" id="KW-0560">Oxidoreductase</keyword>
<dbReference type="Gene3D" id="1.10.540.10">
    <property type="entry name" value="Acyl-CoA dehydrogenase/oxidase, N-terminal domain"/>
    <property type="match status" value="1"/>
</dbReference>
<dbReference type="Pfam" id="PF02770">
    <property type="entry name" value="Acyl-CoA_dh_M"/>
    <property type="match status" value="1"/>
</dbReference>
<reference evidence="9" key="1">
    <citation type="submission" date="2020-05" db="EMBL/GenBank/DDBJ databases">
        <authorList>
            <person name="Chiriac C."/>
            <person name="Salcher M."/>
            <person name="Ghai R."/>
            <person name="Kavagutti S V."/>
        </authorList>
    </citation>
    <scope>NUCLEOTIDE SEQUENCE</scope>
</reference>
<name>A0A6J6FU09_9ZZZZ</name>
<accession>A0A6J6FU09</accession>
<comment type="similarity">
    <text evidence="2">Belongs to the acyl-CoA dehydrogenase family.</text>
</comment>
<evidence type="ECO:0000259" key="8">
    <source>
        <dbReference type="Pfam" id="PF02771"/>
    </source>
</evidence>
<dbReference type="InterPro" id="IPR009075">
    <property type="entry name" value="AcylCo_DH/oxidase_C"/>
</dbReference>
<evidence type="ECO:0000256" key="2">
    <source>
        <dbReference type="ARBA" id="ARBA00009347"/>
    </source>
</evidence>
<proteinExistence type="inferred from homology"/>
<dbReference type="InterPro" id="IPR009100">
    <property type="entry name" value="AcylCoA_DH/oxidase_NM_dom_sf"/>
</dbReference>